<feature type="domain" description="YDG" evidence="5">
    <location>
        <begin position="153"/>
        <end position="308"/>
    </location>
</feature>
<dbReference type="SMART" id="SM00468">
    <property type="entry name" value="PreSET"/>
    <property type="match status" value="1"/>
</dbReference>
<feature type="region of interest" description="Disordered" evidence="4">
    <location>
        <begin position="1"/>
        <end position="72"/>
    </location>
</feature>
<dbReference type="Gene3D" id="2.30.280.10">
    <property type="entry name" value="SRA-YDG"/>
    <property type="match status" value="1"/>
</dbReference>
<evidence type="ECO:0000313" key="7">
    <source>
        <dbReference type="Proteomes" id="UP001054889"/>
    </source>
</evidence>
<protein>
    <recommendedName>
        <fullName evidence="5">YDG domain-containing protein</fullName>
    </recommendedName>
</protein>
<evidence type="ECO:0000256" key="2">
    <source>
        <dbReference type="ARBA" id="ARBA00023242"/>
    </source>
</evidence>
<dbReference type="Pfam" id="PF05033">
    <property type="entry name" value="Pre-SET"/>
    <property type="match status" value="1"/>
</dbReference>
<dbReference type="SMART" id="SM00466">
    <property type="entry name" value="SRA"/>
    <property type="match status" value="1"/>
</dbReference>
<evidence type="ECO:0000256" key="3">
    <source>
        <dbReference type="PROSITE-ProRule" id="PRU00358"/>
    </source>
</evidence>
<comment type="subcellular location">
    <subcellularLocation>
        <location evidence="1">Chromosome</location>
    </subcellularLocation>
    <subcellularLocation>
        <location evidence="3">Nucleus</location>
    </subcellularLocation>
</comment>
<evidence type="ECO:0000256" key="1">
    <source>
        <dbReference type="ARBA" id="ARBA00004286"/>
    </source>
</evidence>
<keyword evidence="7" id="KW-1185">Reference proteome</keyword>
<dbReference type="InterPro" id="IPR015947">
    <property type="entry name" value="PUA-like_sf"/>
</dbReference>
<accession>A0AAV5E1K7</accession>
<dbReference type="PANTHER" id="PTHR45660">
    <property type="entry name" value="HISTONE-LYSINE N-METHYLTRANSFERASE SETMAR"/>
    <property type="match status" value="1"/>
</dbReference>
<evidence type="ECO:0000259" key="5">
    <source>
        <dbReference type="PROSITE" id="PS51015"/>
    </source>
</evidence>
<dbReference type="InterPro" id="IPR046341">
    <property type="entry name" value="SET_dom_sf"/>
</dbReference>
<dbReference type="Gene3D" id="2.170.270.10">
    <property type="entry name" value="SET domain"/>
    <property type="match status" value="1"/>
</dbReference>
<dbReference type="Proteomes" id="UP001054889">
    <property type="component" value="Unassembled WGS sequence"/>
</dbReference>
<dbReference type="GO" id="GO:0005634">
    <property type="term" value="C:nucleus"/>
    <property type="evidence" value="ECO:0007669"/>
    <property type="project" value="UniProtKB-SubCell"/>
</dbReference>
<reference evidence="6" key="1">
    <citation type="journal article" date="2018" name="DNA Res.">
        <title>Multiple hybrid de novo genome assembly of finger millet, an orphan allotetraploid crop.</title>
        <authorList>
            <person name="Hatakeyama M."/>
            <person name="Aluri S."/>
            <person name="Balachadran M.T."/>
            <person name="Sivarajan S.R."/>
            <person name="Patrignani A."/>
            <person name="Gruter S."/>
            <person name="Poveda L."/>
            <person name="Shimizu-Inatsugi R."/>
            <person name="Baeten J."/>
            <person name="Francoijs K.J."/>
            <person name="Nataraja K.N."/>
            <person name="Reddy Y.A.N."/>
            <person name="Phadnis S."/>
            <person name="Ravikumar R.L."/>
            <person name="Schlapbach R."/>
            <person name="Sreeman S.M."/>
            <person name="Shimizu K.K."/>
        </authorList>
    </citation>
    <scope>NUCLEOTIDE SEQUENCE</scope>
</reference>
<feature type="compositionally biased region" description="Polar residues" evidence="4">
    <location>
        <begin position="1"/>
        <end position="38"/>
    </location>
</feature>
<keyword evidence="2 3" id="KW-0539">Nucleus</keyword>
<dbReference type="GO" id="GO:0042054">
    <property type="term" value="F:histone methyltransferase activity"/>
    <property type="evidence" value="ECO:0007669"/>
    <property type="project" value="InterPro"/>
</dbReference>
<comment type="caution">
    <text evidence="6">The sequence shown here is derived from an EMBL/GenBank/DDBJ whole genome shotgun (WGS) entry which is preliminary data.</text>
</comment>
<dbReference type="InterPro" id="IPR007728">
    <property type="entry name" value="Pre-SET_dom"/>
</dbReference>
<dbReference type="GO" id="GO:0008270">
    <property type="term" value="F:zinc ion binding"/>
    <property type="evidence" value="ECO:0007669"/>
    <property type="project" value="InterPro"/>
</dbReference>
<gene>
    <name evidence="6" type="primary">gb03356</name>
    <name evidence="6" type="ORF">PR202_gb03356</name>
</gene>
<reference evidence="6" key="2">
    <citation type="submission" date="2021-12" db="EMBL/GenBank/DDBJ databases">
        <title>Resequencing data analysis of finger millet.</title>
        <authorList>
            <person name="Hatakeyama M."/>
            <person name="Aluri S."/>
            <person name="Balachadran M.T."/>
            <person name="Sivarajan S.R."/>
            <person name="Poveda L."/>
            <person name="Shimizu-Inatsugi R."/>
            <person name="Schlapbach R."/>
            <person name="Sreeman S.M."/>
            <person name="Shimizu K.K."/>
        </authorList>
    </citation>
    <scope>NUCLEOTIDE SEQUENCE</scope>
</reference>
<name>A0AAV5E1K7_ELECO</name>
<dbReference type="GO" id="GO:0003690">
    <property type="term" value="F:double-stranded DNA binding"/>
    <property type="evidence" value="ECO:0007669"/>
    <property type="project" value="TreeGrafter"/>
</dbReference>
<evidence type="ECO:0000313" key="6">
    <source>
        <dbReference type="EMBL" id="GJN16373.1"/>
    </source>
</evidence>
<dbReference type="SUPFAM" id="SSF82199">
    <property type="entry name" value="SET domain"/>
    <property type="match status" value="1"/>
</dbReference>
<sequence length="450" mass="50080">MRSHENTLQSGEKNPSRVLNKSGGSSCNVVAKSSSQGPSKEFLNGKRLSEIGRMNRVSSDVPARMSSQSTMTRNKIVRAPEKAPMEQKNELATNKAPFGPKKMGRVECPDHPRIKVVYAWGSKENFDTKAAFNLKDDDVLKAATFCQEELKLVLVQDVEQRLLILDRGRIDTIAYRAMKKLPDFSKPDPIVGKVPGVEVGDEFLYRVQLATVGLVRELIYTGSGGKLAGKEHDEDQQLEGGNLALENSIITKNPVRVIYGFESHNVEGHSYSRAKKFSMYTYDGLYQVVDSCEEGEPGSMMLKYILKKIPGQPELPLHIAKRMWKSKKRRGLRKVDISERKEGKSICVMNTVDDVRPAPFKYITRIISALRPTEVRPQGCGCTNGCSDSGSCSCARKNGGKFPFNSNGAIVSESPLIYECGPSYLGHEVNGWRKLKCCHCGSQQCCRRLY</sequence>
<dbReference type="InterPro" id="IPR036987">
    <property type="entry name" value="SRA-YDG_sf"/>
</dbReference>
<dbReference type="EMBL" id="BQKI01000072">
    <property type="protein sequence ID" value="GJN16373.1"/>
    <property type="molecule type" value="Genomic_DNA"/>
</dbReference>
<dbReference type="AlphaFoldDB" id="A0AAV5E1K7"/>
<dbReference type="SUPFAM" id="SSF88697">
    <property type="entry name" value="PUA domain-like"/>
    <property type="match status" value="1"/>
</dbReference>
<dbReference type="GO" id="GO:0005694">
    <property type="term" value="C:chromosome"/>
    <property type="evidence" value="ECO:0007669"/>
    <property type="project" value="UniProtKB-SubCell"/>
</dbReference>
<dbReference type="InterPro" id="IPR003105">
    <property type="entry name" value="SRA_YDG"/>
</dbReference>
<dbReference type="Pfam" id="PF02182">
    <property type="entry name" value="SAD_SRA"/>
    <property type="match status" value="1"/>
</dbReference>
<dbReference type="InterPro" id="IPR051357">
    <property type="entry name" value="H3K9_HMTase_SUVAR3-9"/>
</dbReference>
<proteinExistence type="predicted"/>
<dbReference type="PANTHER" id="PTHR45660:SF11">
    <property type="entry name" value="OS08G0400200 PROTEIN"/>
    <property type="match status" value="1"/>
</dbReference>
<dbReference type="PROSITE" id="PS51015">
    <property type="entry name" value="YDG"/>
    <property type="match status" value="1"/>
</dbReference>
<organism evidence="6 7">
    <name type="scientific">Eleusine coracana subsp. coracana</name>
    <dbReference type="NCBI Taxonomy" id="191504"/>
    <lineage>
        <taxon>Eukaryota</taxon>
        <taxon>Viridiplantae</taxon>
        <taxon>Streptophyta</taxon>
        <taxon>Embryophyta</taxon>
        <taxon>Tracheophyta</taxon>
        <taxon>Spermatophyta</taxon>
        <taxon>Magnoliopsida</taxon>
        <taxon>Liliopsida</taxon>
        <taxon>Poales</taxon>
        <taxon>Poaceae</taxon>
        <taxon>PACMAD clade</taxon>
        <taxon>Chloridoideae</taxon>
        <taxon>Cynodonteae</taxon>
        <taxon>Eleusininae</taxon>
        <taxon>Eleusine</taxon>
    </lineage>
</organism>
<evidence type="ECO:0000256" key="4">
    <source>
        <dbReference type="SAM" id="MobiDB-lite"/>
    </source>
</evidence>